<feature type="compositionally biased region" description="Polar residues" evidence="1">
    <location>
        <begin position="699"/>
        <end position="725"/>
    </location>
</feature>
<feature type="compositionally biased region" description="Low complexity" evidence="1">
    <location>
        <begin position="603"/>
        <end position="614"/>
    </location>
</feature>
<gene>
    <name evidence="3" type="ORF">QN277_010033</name>
</gene>
<feature type="compositionally biased region" description="Polar residues" evidence="1">
    <location>
        <begin position="1076"/>
        <end position="1088"/>
    </location>
</feature>
<evidence type="ECO:0000259" key="2">
    <source>
        <dbReference type="PROSITE" id="PS51222"/>
    </source>
</evidence>
<accession>A0AAE1JKA1</accession>
<name>A0AAE1JKA1_9FABA</name>
<feature type="region of interest" description="Disordered" evidence="1">
    <location>
        <begin position="992"/>
        <end position="1018"/>
    </location>
</feature>
<evidence type="ECO:0000256" key="1">
    <source>
        <dbReference type="SAM" id="MobiDB-lite"/>
    </source>
</evidence>
<dbReference type="Pfam" id="PF10539">
    <property type="entry name" value="Dev_Cell_Death"/>
    <property type="match status" value="1"/>
</dbReference>
<feature type="region of interest" description="Disordered" evidence="1">
    <location>
        <begin position="766"/>
        <end position="785"/>
    </location>
</feature>
<evidence type="ECO:0000313" key="4">
    <source>
        <dbReference type="Proteomes" id="UP001293593"/>
    </source>
</evidence>
<feature type="domain" description="DCD" evidence="2">
    <location>
        <begin position="14"/>
        <end position="144"/>
    </location>
</feature>
<feature type="region of interest" description="Disordered" evidence="1">
    <location>
        <begin position="1067"/>
        <end position="1116"/>
    </location>
</feature>
<dbReference type="SMART" id="SM00767">
    <property type="entry name" value="DCD"/>
    <property type="match status" value="1"/>
</dbReference>
<feature type="region of interest" description="Disordered" evidence="1">
    <location>
        <begin position="878"/>
        <end position="929"/>
    </location>
</feature>
<dbReference type="InterPro" id="IPR013989">
    <property type="entry name" value="Dev_and_cell_death_domain"/>
</dbReference>
<dbReference type="PANTHER" id="PTHR46444">
    <property type="entry name" value="DCD (DEVELOPMENT AND CELL DEATH) DOMAIN PROTEIN-RELATED"/>
    <property type="match status" value="1"/>
</dbReference>
<dbReference type="AlphaFoldDB" id="A0AAE1JKA1"/>
<dbReference type="PANTHER" id="PTHR46444:SF9">
    <property type="entry name" value="DCD (DEVELOPMENT AND CELL DEATH) DOMAIN PROTEIN"/>
    <property type="match status" value="1"/>
</dbReference>
<keyword evidence="4" id="KW-1185">Reference proteome</keyword>
<feature type="compositionally biased region" description="Polar residues" evidence="1">
    <location>
        <begin position="995"/>
        <end position="1015"/>
    </location>
</feature>
<feature type="region of interest" description="Disordered" evidence="1">
    <location>
        <begin position="651"/>
        <end position="735"/>
    </location>
</feature>
<sequence>MESYGKHRDAAGRDPDFGAIFMSSSATLQECFRRRLVGLPSSCMPFVKQIKAGMLLFLFEYDKRELYGVFESCCDGAMNIVPSAFSSSGRQFPAQVEFSPIWDCKPLKESEFRDAIRENYISTNKFNFGLSEEQVHRLLKLFSKRKLPGRQVKHEHYPVGKVGRSVGGRMHAEILKNEQDTVASTLPLTMHNYQRDSFHSSVEVDDEEHSIGMQRRPAISSGLSGNFPGAITVHDDRLHVSERLLSKHKIKPGQRFLDDRPSLHNSNVGSYFFSSEPMSDPDYLGEDQLVATSAMPHLTQDQISVDFCEAQRNLCSQSTLLYGPDTPGCNIRQTSSVRIGVDDSSKSMGGSASPSNNFRRNIMHSLDDPPSYVHAELKDTSRSQGFGYGLNNSAPFGSNVTSMTLCADQNSERLSTKPVEYEGLDSSPFRSSSDLLPHLCIRNNGWGSEPYSPLCDKYNTHLSDDYCSIPLLENLGHDEMTLQNNETCAAMLWENEDHSQTQDGDSLFHEHDLDLGSYGNSGYKKKNSVFSRLSFVHPSNNKKHGSNHNPGGYDICSLNSVDEIMNMVRQSCKPRGMKRKINPWVKLSKAESLRDRKIRNLNDSSMDSMDTMSTKIRSLRSKKASSEKSLDDTSMDIMIAADGSETNQIDEGTRFVDFKRRSQVQRNNETRIRGSDESERSGDLQTMKQKKRKLIRPNFTKSTTPNGKNINLDSSQNSQVPSSLGNLEPKDDSKSCESVTRAEENCKIDGTVLTLDCQKHFKNKSDHVRGVNSEGGGNPREGRSLPKIGLNDGSKCLKHVHNQNASSSAFCEARSFHGKEGLRVKDDIKSFSDTGIRHSICQAHSEEKVIGGNGYINTGEGTLQDGKRLLPTEVQDVPESEMNSGKEDASNHINIGEGTLKDGKQPLPTECQDVPESEMNSGNEDASNHINIGEETSQYDGKQLLPTEVQDVLESEMNSGNEDASNHINVGEGTSQDDYGKQLLPTEFQDVPGSEMNSGNEDASNHINLGEGTSQDDGKQLLPAEFQDLPESEINSGYVDASNYVNIGEGTTQDGKQLLPTEAHDVLESEKDSGNEDASNYINIGEGTSQDDKQVLPTEAHDVRESEKNSGNKDASNFVKRATLILRRTQI</sequence>
<proteinExistence type="predicted"/>
<feature type="compositionally biased region" description="Polar residues" evidence="1">
    <location>
        <begin position="956"/>
        <end position="977"/>
    </location>
</feature>
<evidence type="ECO:0000313" key="3">
    <source>
        <dbReference type="EMBL" id="KAK4254689.1"/>
    </source>
</evidence>
<comment type="caution">
    <text evidence="3">The sequence shown here is derived from an EMBL/GenBank/DDBJ whole genome shotgun (WGS) entry which is preliminary data.</text>
</comment>
<dbReference type="EMBL" id="JAWXYG010000014">
    <property type="protein sequence ID" value="KAK4254689.1"/>
    <property type="molecule type" value="Genomic_DNA"/>
</dbReference>
<reference evidence="3" key="1">
    <citation type="submission" date="2023-10" db="EMBL/GenBank/DDBJ databases">
        <title>Chromosome-level genome of the transformable northern wattle, Acacia crassicarpa.</title>
        <authorList>
            <person name="Massaro I."/>
            <person name="Sinha N.R."/>
            <person name="Poethig S."/>
            <person name="Leichty A.R."/>
        </authorList>
    </citation>
    <scope>NUCLEOTIDE SEQUENCE</scope>
    <source>
        <strain evidence="3">Acra3RX</strain>
        <tissue evidence="3">Leaf</tissue>
    </source>
</reference>
<feature type="compositionally biased region" description="Basic and acidic residues" evidence="1">
    <location>
        <begin position="668"/>
        <end position="682"/>
    </location>
</feature>
<dbReference type="Proteomes" id="UP001293593">
    <property type="component" value="Unassembled WGS sequence"/>
</dbReference>
<feature type="region of interest" description="Disordered" evidence="1">
    <location>
        <begin position="956"/>
        <end position="979"/>
    </location>
</feature>
<feature type="region of interest" description="Disordered" evidence="1">
    <location>
        <begin position="603"/>
        <end position="630"/>
    </location>
</feature>
<organism evidence="3 4">
    <name type="scientific">Acacia crassicarpa</name>
    <name type="common">northern wattle</name>
    <dbReference type="NCBI Taxonomy" id="499986"/>
    <lineage>
        <taxon>Eukaryota</taxon>
        <taxon>Viridiplantae</taxon>
        <taxon>Streptophyta</taxon>
        <taxon>Embryophyta</taxon>
        <taxon>Tracheophyta</taxon>
        <taxon>Spermatophyta</taxon>
        <taxon>Magnoliopsida</taxon>
        <taxon>eudicotyledons</taxon>
        <taxon>Gunneridae</taxon>
        <taxon>Pentapetalae</taxon>
        <taxon>rosids</taxon>
        <taxon>fabids</taxon>
        <taxon>Fabales</taxon>
        <taxon>Fabaceae</taxon>
        <taxon>Caesalpinioideae</taxon>
        <taxon>mimosoid clade</taxon>
        <taxon>Acacieae</taxon>
        <taxon>Acacia</taxon>
    </lineage>
</organism>
<dbReference type="PROSITE" id="PS51222">
    <property type="entry name" value="DCD"/>
    <property type="match status" value="1"/>
</dbReference>
<feature type="compositionally biased region" description="Polar residues" evidence="1">
    <location>
        <begin position="918"/>
        <end position="929"/>
    </location>
</feature>
<feature type="compositionally biased region" description="Basic and acidic residues" evidence="1">
    <location>
        <begin position="1090"/>
        <end position="1111"/>
    </location>
</feature>
<protein>
    <recommendedName>
        <fullName evidence="2">DCD domain-containing protein</fullName>
    </recommendedName>
</protein>
<feature type="compositionally biased region" description="Basic and acidic residues" evidence="1">
    <location>
        <begin position="651"/>
        <end position="660"/>
    </location>
</feature>